<reference evidence="3" key="1">
    <citation type="submission" date="2025-08" db="UniProtKB">
        <authorList>
            <consortium name="RefSeq"/>
        </authorList>
    </citation>
    <scope>IDENTIFICATION</scope>
</reference>
<feature type="domain" description="Macro" evidence="1">
    <location>
        <begin position="53"/>
        <end position="272"/>
    </location>
</feature>
<dbReference type="SUPFAM" id="SSF52949">
    <property type="entry name" value="Macro domain-like"/>
    <property type="match status" value="1"/>
</dbReference>
<dbReference type="OMA" id="CANLMWT"/>
<accession>A0A8B7ZC58</accession>
<proteinExistence type="predicted"/>
<gene>
    <name evidence="3" type="primary">LOC110984683</name>
</gene>
<name>A0A8B7ZC58_ACAPL</name>
<evidence type="ECO:0000313" key="3">
    <source>
        <dbReference type="RefSeq" id="XP_022100791.1"/>
    </source>
</evidence>
<dbReference type="InterPro" id="IPR043472">
    <property type="entry name" value="Macro_dom-like"/>
</dbReference>
<dbReference type="KEGG" id="aplc:110984683"/>
<evidence type="ECO:0000313" key="2">
    <source>
        <dbReference type="Proteomes" id="UP000694845"/>
    </source>
</evidence>
<dbReference type="Pfam" id="PF14519">
    <property type="entry name" value="Macro_2"/>
    <property type="match status" value="1"/>
</dbReference>
<dbReference type="InterPro" id="IPR028071">
    <property type="entry name" value="Macro-like_dom"/>
</dbReference>
<dbReference type="InterPro" id="IPR002589">
    <property type="entry name" value="Macro_dom"/>
</dbReference>
<dbReference type="PROSITE" id="PS51154">
    <property type="entry name" value="MACRO"/>
    <property type="match status" value="1"/>
</dbReference>
<dbReference type="OrthoDB" id="6082470at2759"/>
<dbReference type="GeneID" id="110984683"/>
<dbReference type="Gene3D" id="3.40.220.10">
    <property type="entry name" value="Leucine Aminopeptidase, subunit E, domain 1"/>
    <property type="match status" value="1"/>
</dbReference>
<dbReference type="AlphaFoldDB" id="A0A8B7ZC58"/>
<protein>
    <submittedName>
        <fullName evidence="3">Uncharacterized protein LOC110984683</fullName>
    </submittedName>
</protein>
<keyword evidence="2" id="KW-1185">Reference proteome</keyword>
<dbReference type="Proteomes" id="UP000694845">
    <property type="component" value="Unplaced"/>
</dbReference>
<organism evidence="2 3">
    <name type="scientific">Acanthaster planci</name>
    <name type="common">Crown-of-thorns starfish</name>
    <dbReference type="NCBI Taxonomy" id="133434"/>
    <lineage>
        <taxon>Eukaryota</taxon>
        <taxon>Metazoa</taxon>
        <taxon>Echinodermata</taxon>
        <taxon>Eleutherozoa</taxon>
        <taxon>Asterozoa</taxon>
        <taxon>Asteroidea</taxon>
        <taxon>Valvatacea</taxon>
        <taxon>Valvatida</taxon>
        <taxon>Acanthasteridae</taxon>
        <taxon>Acanthaster</taxon>
    </lineage>
</organism>
<dbReference type="SMART" id="SM00506">
    <property type="entry name" value="A1pp"/>
    <property type="match status" value="1"/>
</dbReference>
<dbReference type="RefSeq" id="XP_022100791.1">
    <property type="nucleotide sequence ID" value="XM_022245099.1"/>
</dbReference>
<sequence length="272" mass="30398">MDAILADNSDFKVGIKHKDIKIKKPALEDSTQNLAPEPLGVVYKLRDINKELVEAWAKEFEGYERVIVSEGDIFKNAPAADAIVSPANSFGFMDGGIDMALSRHFGWQLMDRLQEMIRTEKNGELLVGDALIVPTCQQFWGKSDRNSCWGAYNQGAPIKFLISAPTMRVPEDVSNTINSYLAFRAIILTVQQHNSKPGAIPIRSVLCSGLATSVGCMPPKKCAKQMKNAYDIYEEGMRDDLRNPDSLGIVWDHHRFMQSSSEFGEFVYQEDS</sequence>
<evidence type="ECO:0000259" key="1">
    <source>
        <dbReference type="PROSITE" id="PS51154"/>
    </source>
</evidence>
<dbReference type="CDD" id="cd02900">
    <property type="entry name" value="Macro_Appr_pase"/>
    <property type="match status" value="1"/>
</dbReference>